<dbReference type="AlphaFoldDB" id="A0A8H5E3N1"/>
<accession>A0A8H5E3N1</accession>
<reference evidence="1 2" key="1">
    <citation type="journal article" date="2020" name="BMC Genomics">
        <title>Correction to: Identification and distribution of gene clusters required for synthesis of sphingolipid metabolism inhibitors in diverse species of the filamentous fungus Fusarium.</title>
        <authorList>
            <person name="Kim H.S."/>
            <person name="Lohmar J.M."/>
            <person name="Busman M."/>
            <person name="Brown D.W."/>
            <person name="Naumann T.A."/>
            <person name="Divon H.H."/>
            <person name="Lysoe E."/>
            <person name="Uhlig S."/>
            <person name="Proctor R.H."/>
        </authorList>
    </citation>
    <scope>NUCLEOTIDE SEQUENCE [LARGE SCALE GENOMIC DNA]</scope>
    <source>
        <strain evidence="1 2">NRRL 25214</strain>
    </source>
</reference>
<sequence length="215" mass="23973">MFVANVVVPEPRQVSMAGEIRRNAEHVTDYKRATTVGIRVRKKTKKKQKKVSGGLVSPADPNVETVEAFAQEFRRILLNSESAANDLVKLTILANEIKCSMALEAKLQTERANNLVPILKNVDQVYGDPKSLLEILVENSAKLDQKMGVMEERLNEISSNMFQLKREIKDSVQGSIQNEAGRFEQAVISAFLESDILKTVIENSARALLPNCSYI</sequence>
<proteinExistence type="predicted"/>
<keyword evidence="2" id="KW-1185">Reference proteome</keyword>
<name>A0A8H5E3N1_9HYPO</name>
<evidence type="ECO:0000313" key="1">
    <source>
        <dbReference type="EMBL" id="KAF5246109.1"/>
    </source>
</evidence>
<evidence type="ECO:0000313" key="2">
    <source>
        <dbReference type="Proteomes" id="UP000573603"/>
    </source>
</evidence>
<organism evidence="1 2">
    <name type="scientific">Fusarium anthophilum</name>
    <dbReference type="NCBI Taxonomy" id="48485"/>
    <lineage>
        <taxon>Eukaryota</taxon>
        <taxon>Fungi</taxon>
        <taxon>Dikarya</taxon>
        <taxon>Ascomycota</taxon>
        <taxon>Pezizomycotina</taxon>
        <taxon>Sordariomycetes</taxon>
        <taxon>Hypocreomycetidae</taxon>
        <taxon>Hypocreales</taxon>
        <taxon>Nectriaceae</taxon>
        <taxon>Fusarium</taxon>
        <taxon>Fusarium fujikuroi species complex</taxon>
    </lineage>
</organism>
<dbReference type="EMBL" id="JABEVY010000155">
    <property type="protein sequence ID" value="KAF5246109.1"/>
    <property type="molecule type" value="Genomic_DNA"/>
</dbReference>
<gene>
    <name evidence="1" type="ORF">FANTH_7016</name>
</gene>
<protein>
    <submittedName>
        <fullName evidence="1">Uncharacterized protein</fullName>
    </submittedName>
</protein>
<comment type="caution">
    <text evidence="1">The sequence shown here is derived from an EMBL/GenBank/DDBJ whole genome shotgun (WGS) entry which is preliminary data.</text>
</comment>
<dbReference type="Proteomes" id="UP000573603">
    <property type="component" value="Unassembled WGS sequence"/>
</dbReference>